<dbReference type="EMBL" id="SDAM02000167">
    <property type="protein sequence ID" value="KAH6826052.1"/>
    <property type="molecule type" value="Genomic_DNA"/>
</dbReference>
<organism evidence="3 4">
    <name type="scientific">Perilla frutescens var. hirtella</name>
    <name type="common">Perilla citriodora</name>
    <name type="synonym">Perilla setoyensis</name>
    <dbReference type="NCBI Taxonomy" id="608512"/>
    <lineage>
        <taxon>Eukaryota</taxon>
        <taxon>Viridiplantae</taxon>
        <taxon>Streptophyta</taxon>
        <taxon>Embryophyta</taxon>
        <taxon>Tracheophyta</taxon>
        <taxon>Spermatophyta</taxon>
        <taxon>Magnoliopsida</taxon>
        <taxon>eudicotyledons</taxon>
        <taxon>Gunneridae</taxon>
        <taxon>Pentapetalae</taxon>
        <taxon>asterids</taxon>
        <taxon>lamiids</taxon>
        <taxon>Lamiales</taxon>
        <taxon>Lamiaceae</taxon>
        <taxon>Nepetoideae</taxon>
        <taxon>Elsholtzieae</taxon>
        <taxon>Perilla</taxon>
    </lineage>
</organism>
<evidence type="ECO:0000256" key="2">
    <source>
        <dbReference type="SAM" id="MobiDB-lite"/>
    </source>
</evidence>
<dbReference type="Proteomes" id="UP001190926">
    <property type="component" value="Unassembled WGS sequence"/>
</dbReference>
<evidence type="ECO:0000256" key="1">
    <source>
        <dbReference type="SAM" id="Coils"/>
    </source>
</evidence>
<feature type="compositionally biased region" description="Basic and acidic residues" evidence="2">
    <location>
        <begin position="121"/>
        <end position="133"/>
    </location>
</feature>
<comment type="caution">
    <text evidence="3">The sequence shown here is derived from an EMBL/GenBank/DDBJ whole genome shotgun (WGS) entry which is preliminary data.</text>
</comment>
<feature type="compositionally biased region" description="Acidic residues" evidence="2">
    <location>
        <begin position="154"/>
        <end position="164"/>
    </location>
</feature>
<keyword evidence="1" id="KW-0175">Coiled coil</keyword>
<feature type="compositionally biased region" description="Polar residues" evidence="2">
    <location>
        <begin position="1"/>
        <end position="10"/>
    </location>
</feature>
<feature type="region of interest" description="Disordered" evidence="2">
    <location>
        <begin position="1"/>
        <end position="26"/>
    </location>
</feature>
<feature type="coiled-coil region" evidence="1">
    <location>
        <begin position="244"/>
        <end position="271"/>
    </location>
</feature>
<dbReference type="AlphaFoldDB" id="A0AAD4J2M0"/>
<accession>A0AAD4J2M0</accession>
<keyword evidence="4" id="KW-1185">Reference proteome</keyword>
<evidence type="ECO:0000313" key="4">
    <source>
        <dbReference type="Proteomes" id="UP001190926"/>
    </source>
</evidence>
<feature type="region of interest" description="Disordered" evidence="2">
    <location>
        <begin position="121"/>
        <end position="176"/>
    </location>
</feature>
<protein>
    <submittedName>
        <fullName evidence="3">Uncharacterized protein</fullName>
    </submittedName>
</protein>
<sequence length="339" mass="38143">MATSVESPSPASLHKGPRISMASSPLMFSPSSDKRFWSTLRSRVDTLLEDRRPQMNAEAVDHARRLKDDSMLLLRGFDSVAQSLSLLSNNLETALEGAKNLAKSPTLTEIVHATTFEKAKKEEESFKVESKGEEEQEGDNVDNRGLKRKLDSGECSDDQGEENSQEAKRKGSNEMKKIKKAKNLAIAMATRAASMARELKSIRSDMAFMQERCGLLEEENRKLRDGLAEEGTRPDDDELVRLQLEALLAEKSRLANENANLTRENQCLHQLVEYHQLTSQDLSASYENLMRGMCLDFSSPQEADDDDEDGSFRREFKTPHADILGFSKSLDECFDEEQE</sequence>
<gene>
    <name evidence="3" type="ORF">C2S53_001489</name>
</gene>
<dbReference type="PANTHER" id="PTHR31016:SF2">
    <property type="entry name" value="OS04G0228100 PROTEIN"/>
    <property type="match status" value="1"/>
</dbReference>
<feature type="compositionally biased region" description="Basic and acidic residues" evidence="2">
    <location>
        <begin position="165"/>
        <end position="176"/>
    </location>
</feature>
<reference evidence="3 4" key="1">
    <citation type="journal article" date="2021" name="Nat. Commun.">
        <title>Incipient diploidization of the medicinal plant Perilla within 10,000 years.</title>
        <authorList>
            <person name="Zhang Y."/>
            <person name="Shen Q."/>
            <person name="Leng L."/>
            <person name="Zhang D."/>
            <person name="Chen S."/>
            <person name="Shi Y."/>
            <person name="Ning Z."/>
            <person name="Chen S."/>
        </authorList>
    </citation>
    <scope>NUCLEOTIDE SEQUENCE [LARGE SCALE GENOMIC DNA]</scope>
    <source>
        <strain evidence="4">cv. PC099</strain>
    </source>
</reference>
<evidence type="ECO:0000313" key="3">
    <source>
        <dbReference type="EMBL" id="KAH6826052.1"/>
    </source>
</evidence>
<dbReference type="PANTHER" id="PTHR31016">
    <property type="entry name" value="OS04G0228100 PROTEIN"/>
    <property type="match status" value="1"/>
</dbReference>
<name>A0AAD4J2M0_PERFH</name>
<proteinExistence type="predicted"/>
<feature type="compositionally biased region" description="Basic and acidic residues" evidence="2">
    <location>
        <begin position="141"/>
        <end position="152"/>
    </location>
</feature>